<sequence>MRYVSMLCLIAAGYTNAQPPLPEFCFSYSAIQGSDTKVCR</sequence>
<accession>A0A518HTQ7</accession>
<reference evidence="1 2" key="1">
    <citation type="submission" date="2019-03" db="EMBL/GenBank/DDBJ databases">
        <title>Deep-cultivation of Planctomycetes and their phenomic and genomic characterization uncovers novel biology.</title>
        <authorList>
            <person name="Wiegand S."/>
            <person name="Jogler M."/>
            <person name="Boedeker C."/>
            <person name="Pinto D."/>
            <person name="Vollmers J."/>
            <person name="Rivas-Marin E."/>
            <person name="Kohn T."/>
            <person name="Peeters S.H."/>
            <person name="Heuer A."/>
            <person name="Rast P."/>
            <person name="Oberbeckmann S."/>
            <person name="Bunk B."/>
            <person name="Jeske O."/>
            <person name="Meyerdierks A."/>
            <person name="Storesund J.E."/>
            <person name="Kallscheuer N."/>
            <person name="Luecker S."/>
            <person name="Lage O.M."/>
            <person name="Pohl T."/>
            <person name="Merkel B.J."/>
            <person name="Hornburger P."/>
            <person name="Mueller R.-W."/>
            <person name="Bruemmer F."/>
            <person name="Labrenz M."/>
            <person name="Spormann A.M."/>
            <person name="Op den Camp H."/>
            <person name="Overmann J."/>
            <person name="Amann R."/>
            <person name="Jetten M.S.M."/>
            <person name="Mascher T."/>
            <person name="Medema M.H."/>
            <person name="Devos D.P."/>
            <person name="Kaster A.-K."/>
            <person name="Ovreas L."/>
            <person name="Rohde M."/>
            <person name="Galperin M.Y."/>
            <person name="Jogler C."/>
        </authorList>
    </citation>
    <scope>NUCLEOTIDE SEQUENCE [LARGE SCALE GENOMIC DNA]</scope>
    <source>
        <strain evidence="1 2">Enr13</strain>
    </source>
</reference>
<dbReference type="AlphaFoldDB" id="A0A518HTQ7"/>
<organism evidence="1 2">
    <name type="scientific">Stieleria neptunia</name>
    <dbReference type="NCBI Taxonomy" id="2527979"/>
    <lineage>
        <taxon>Bacteria</taxon>
        <taxon>Pseudomonadati</taxon>
        <taxon>Planctomycetota</taxon>
        <taxon>Planctomycetia</taxon>
        <taxon>Pirellulales</taxon>
        <taxon>Pirellulaceae</taxon>
        <taxon>Stieleria</taxon>
    </lineage>
</organism>
<dbReference type="EMBL" id="CP037423">
    <property type="protein sequence ID" value="QDV44239.1"/>
    <property type="molecule type" value="Genomic_DNA"/>
</dbReference>
<gene>
    <name evidence="1" type="ORF">Enr13x_41010</name>
</gene>
<dbReference type="Proteomes" id="UP000319004">
    <property type="component" value="Chromosome"/>
</dbReference>
<proteinExistence type="predicted"/>
<evidence type="ECO:0000313" key="2">
    <source>
        <dbReference type="Proteomes" id="UP000319004"/>
    </source>
</evidence>
<evidence type="ECO:0000313" key="1">
    <source>
        <dbReference type="EMBL" id="QDV44239.1"/>
    </source>
</evidence>
<protein>
    <submittedName>
        <fullName evidence="1">Uncharacterized protein</fullName>
    </submittedName>
</protein>
<name>A0A518HTQ7_9BACT</name>
<dbReference type="KEGG" id="snep:Enr13x_41010"/>
<keyword evidence="2" id="KW-1185">Reference proteome</keyword>